<dbReference type="AlphaFoldDB" id="A0A0D2H1M0"/>
<dbReference type="RefSeq" id="XP_016629858.1">
    <property type="nucleotide sequence ID" value="XM_016778939.1"/>
</dbReference>
<dbReference type="PANTHER" id="PTHR37540:SF5">
    <property type="entry name" value="TRANSCRIPTION FACTOR DOMAIN-CONTAINING PROTEIN"/>
    <property type="match status" value="1"/>
</dbReference>
<sequence length="428" mass="47613">MPTLILGPVNQSSKRERELQDAAARSHAAKASYARVRRHYTAIIRRYEAPHAATRDVGVLGPNVSTGFDLTPATSIYPGFGSFRSELLSLLPPDAQAGDFQALDFFVEVTFPGIDVANEMFDNSGAFHFILPSLTSPVSYHAVMSQLHLTNTMHRQPQVNPSMLMLKHRGKAMEKVRTFLNQANFSLSEALIFAIVCLSTIEAALGNVESYKLHLSALKVLGQEKGHLELPSGLRVSDMVALYSDTTFALRTGQSAFKRRQYEEIYASTPLPVGIQLPLGFDLLIRQKLITQDTISILVNACRLGVGTPCVALTYSQKLFFAGRRQTLKKYLCYLDSVPILLAPDNTHNLFEKMLVLALSLFAWCGFSTLRYPQFSMYNAMMGQLSERLIRFQPAAGIERNSRPEQRIDRGPNLGQGTPFPAPAYTRY</sequence>
<feature type="compositionally biased region" description="Basic and acidic residues" evidence="1">
    <location>
        <begin position="401"/>
        <end position="410"/>
    </location>
</feature>
<evidence type="ECO:0000313" key="2">
    <source>
        <dbReference type="EMBL" id="KIX95735.1"/>
    </source>
</evidence>
<gene>
    <name evidence="2" type="ORF">Z520_08443</name>
</gene>
<keyword evidence="3" id="KW-1185">Reference proteome</keyword>
<organism evidence="2 3">
    <name type="scientific">Fonsecaea multimorphosa CBS 102226</name>
    <dbReference type="NCBI Taxonomy" id="1442371"/>
    <lineage>
        <taxon>Eukaryota</taxon>
        <taxon>Fungi</taxon>
        <taxon>Dikarya</taxon>
        <taxon>Ascomycota</taxon>
        <taxon>Pezizomycotina</taxon>
        <taxon>Eurotiomycetes</taxon>
        <taxon>Chaetothyriomycetidae</taxon>
        <taxon>Chaetothyriales</taxon>
        <taxon>Herpotrichiellaceae</taxon>
        <taxon>Fonsecaea</taxon>
    </lineage>
</organism>
<name>A0A0D2H1M0_9EURO</name>
<reference evidence="2 3" key="1">
    <citation type="submission" date="2015-01" db="EMBL/GenBank/DDBJ databases">
        <title>The Genome Sequence of Fonsecaea multimorphosa CBS 102226.</title>
        <authorList>
            <consortium name="The Broad Institute Genomics Platform"/>
            <person name="Cuomo C."/>
            <person name="de Hoog S."/>
            <person name="Gorbushina A."/>
            <person name="Stielow B."/>
            <person name="Teixiera M."/>
            <person name="Abouelleil A."/>
            <person name="Chapman S.B."/>
            <person name="Priest M."/>
            <person name="Young S.K."/>
            <person name="Wortman J."/>
            <person name="Nusbaum C."/>
            <person name="Birren B."/>
        </authorList>
    </citation>
    <scope>NUCLEOTIDE SEQUENCE [LARGE SCALE GENOMIC DNA]</scope>
    <source>
        <strain evidence="2 3">CBS 102226</strain>
    </source>
</reference>
<dbReference type="GeneID" id="27714189"/>
<evidence type="ECO:0000256" key="1">
    <source>
        <dbReference type="SAM" id="MobiDB-lite"/>
    </source>
</evidence>
<evidence type="ECO:0000313" key="3">
    <source>
        <dbReference type="Proteomes" id="UP000053411"/>
    </source>
</evidence>
<dbReference type="InterPro" id="IPR021858">
    <property type="entry name" value="Fun_TF"/>
</dbReference>
<protein>
    <recommendedName>
        <fullName evidence="4">Transcription factor domain-containing protein</fullName>
    </recommendedName>
</protein>
<accession>A0A0D2H1M0</accession>
<dbReference type="VEuPathDB" id="FungiDB:Z520_08443"/>
<dbReference type="Proteomes" id="UP000053411">
    <property type="component" value="Unassembled WGS sequence"/>
</dbReference>
<dbReference type="Pfam" id="PF11951">
    <property type="entry name" value="Fungal_trans_2"/>
    <property type="match status" value="1"/>
</dbReference>
<dbReference type="OrthoDB" id="10531014at2759"/>
<feature type="region of interest" description="Disordered" evidence="1">
    <location>
        <begin position="401"/>
        <end position="428"/>
    </location>
</feature>
<evidence type="ECO:0008006" key="4">
    <source>
        <dbReference type="Google" id="ProtNLM"/>
    </source>
</evidence>
<dbReference type="PANTHER" id="PTHR37540">
    <property type="entry name" value="TRANSCRIPTION FACTOR (ACR-2), PUTATIVE-RELATED-RELATED"/>
    <property type="match status" value="1"/>
</dbReference>
<proteinExistence type="predicted"/>
<dbReference type="EMBL" id="KN848080">
    <property type="protein sequence ID" value="KIX95735.1"/>
    <property type="molecule type" value="Genomic_DNA"/>
</dbReference>